<accession>A0A225AMS2</accession>
<dbReference type="InterPro" id="IPR002347">
    <property type="entry name" value="SDR_fam"/>
</dbReference>
<comment type="similarity">
    <text evidence="1">Belongs to the short-chain dehydrogenases/reductases (SDR) family.</text>
</comment>
<evidence type="ECO:0000313" key="5">
    <source>
        <dbReference type="Proteomes" id="UP000214365"/>
    </source>
</evidence>
<dbReference type="SUPFAM" id="SSF51735">
    <property type="entry name" value="NAD(P)-binding Rossmann-fold domains"/>
    <property type="match status" value="1"/>
</dbReference>
<dbReference type="GO" id="GO:0016491">
    <property type="term" value="F:oxidoreductase activity"/>
    <property type="evidence" value="ECO:0007669"/>
    <property type="project" value="UniProtKB-KW"/>
</dbReference>
<evidence type="ECO:0000256" key="2">
    <source>
        <dbReference type="ARBA" id="ARBA00023002"/>
    </source>
</evidence>
<evidence type="ECO:0000256" key="1">
    <source>
        <dbReference type="ARBA" id="ARBA00006484"/>
    </source>
</evidence>
<protein>
    <recommendedName>
        <fullName evidence="3">Ketoreductase domain-containing protein</fullName>
    </recommendedName>
</protein>
<reference evidence="4 5" key="1">
    <citation type="submission" date="2015-06" db="EMBL/GenBank/DDBJ databases">
        <title>Talaromyces atroroseus IBT 11181 draft genome.</title>
        <authorList>
            <person name="Rasmussen K.B."/>
            <person name="Rasmussen S."/>
            <person name="Petersen B."/>
            <person name="Sicheritz-Ponten T."/>
            <person name="Mortensen U.H."/>
            <person name="Thrane U."/>
        </authorList>
    </citation>
    <scope>NUCLEOTIDE SEQUENCE [LARGE SCALE GENOMIC DNA]</scope>
    <source>
        <strain evidence="4 5">IBT 11181</strain>
    </source>
</reference>
<comment type="caution">
    <text evidence="4">The sequence shown here is derived from an EMBL/GenBank/DDBJ whole genome shotgun (WGS) entry which is preliminary data.</text>
</comment>
<dbReference type="PANTHER" id="PTHR43639">
    <property type="entry name" value="OXIDOREDUCTASE, SHORT-CHAIN DEHYDROGENASE/REDUCTASE FAMILY (AFU_ORTHOLOGUE AFUA_5G02870)"/>
    <property type="match status" value="1"/>
</dbReference>
<dbReference type="GeneID" id="31007775"/>
<dbReference type="EMBL" id="LFMY01000013">
    <property type="protein sequence ID" value="OKL56889.1"/>
    <property type="molecule type" value="Genomic_DNA"/>
</dbReference>
<dbReference type="SMART" id="SM00822">
    <property type="entry name" value="PKS_KR"/>
    <property type="match status" value="1"/>
</dbReference>
<dbReference type="Pfam" id="PF00106">
    <property type="entry name" value="adh_short"/>
    <property type="match status" value="1"/>
</dbReference>
<dbReference type="PANTHER" id="PTHR43639:SF1">
    <property type="entry name" value="SHORT-CHAIN DEHYDROGENASE_REDUCTASE FAMILY PROTEIN"/>
    <property type="match status" value="1"/>
</dbReference>
<proteinExistence type="inferred from homology"/>
<dbReference type="OrthoDB" id="47007at2759"/>
<dbReference type="InterPro" id="IPR057326">
    <property type="entry name" value="KR_dom"/>
</dbReference>
<sequence length="305" mass="32761">MSTKQRNLDGKTAIVTGSSRGIGAGIAIELAERGVRVVVNHVSPRSAKSGEQVVEKITAAGRTALLVQADLASMDGIQKLVQETVNFSLDKKIDIVVHNAAFGDDCYLEDVTEEFYYKQTDTNLKGPIFLTQAILPHLTTSGGRIVLLSSISARMAFTSQTVYAATKAGCEALARCWSAALGKKYGATVNCVNPGPVGTEMYWESDPEFLKSMEPIIEATPAAPRVGEVSDIVPLVARVDTQALCYESEFSQSLGQEEIFSTRLTKSAQESVDPSSSGFASLAAQMRFCYYILPPPPGPRVENLA</sequence>
<keyword evidence="2" id="KW-0560">Oxidoreductase</keyword>
<keyword evidence="5" id="KW-1185">Reference proteome</keyword>
<evidence type="ECO:0000313" key="4">
    <source>
        <dbReference type="EMBL" id="OKL56889.1"/>
    </source>
</evidence>
<dbReference type="AlphaFoldDB" id="A0A225AMS2"/>
<evidence type="ECO:0000259" key="3">
    <source>
        <dbReference type="SMART" id="SM00822"/>
    </source>
</evidence>
<dbReference type="PRINTS" id="PR00081">
    <property type="entry name" value="GDHRDH"/>
</dbReference>
<dbReference type="Proteomes" id="UP000214365">
    <property type="component" value="Unassembled WGS sequence"/>
</dbReference>
<name>A0A225AMS2_TALAT</name>
<organism evidence="4 5">
    <name type="scientific">Talaromyces atroroseus</name>
    <dbReference type="NCBI Taxonomy" id="1441469"/>
    <lineage>
        <taxon>Eukaryota</taxon>
        <taxon>Fungi</taxon>
        <taxon>Dikarya</taxon>
        <taxon>Ascomycota</taxon>
        <taxon>Pezizomycotina</taxon>
        <taxon>Eurotiomycetes</taxon>
        <taxon>Eurotiomycetidae</taxon>
        <taxon>Eurotiales</taxon>
        <taxon>Trichocomaceae</taxon>
        <taxon>Talaromyces</taxon>
        <taxon>Talaromyces sect. Trachyspermi</taxon>
    </lineage>
</organism>
<dbReference type="RefSeq" id="XP_020117010.1">
    <property type="nucleotide sequence ID" value="XM_020262934.1"/>
</dbReference>
<dbReference type="STRING" id="1441469.A0A225AMS2"/>
<dbReference type="Gene3D" id="3.40.50.720">
    <property type="entry name" value="NAD(P)-binding Rossmann-like Domain"/>
    <property type="match status" value="1"/>
</dbReference>
<dbReference type="InterPro" id="IPR036291">
    <property type="entry name" value="NAD(P)-bd_dom_sf"/>
</dbReference>
<gene>
    <name evidence="4" type="ORF">UA08_08019</name>
</gene>
<feature type="domain" description="Ketoreductase" evidence="3">
    <location>
        <begin position="11"/>
        <end position="200"/>
    </location>
</feature>